<sequence>MHDGLSALLVEKCGLEGIWVSGLAVSAAQGVADAGLLTMTEFLAAATQIRMSCSLPVVADVDSGFGDVNVVQRMVRLYEQHGIDAVCIEDKQFPKRNSFSSGNRLESPEAFAEKIAAAKAAQRDAEFMVIARHESFIVGESLDQALGRAELSVAAGADAILIHSKKSCAGEIEAFCREWRTMDGSVPVFAVPTTFHSAEGADLRKIGVSAAIYANQLIRASVSAARQMLECLVENDSLSEAEDRIAGVDELFELTGMSRIAAGGLWIPPRTEL</sequence>
<keyword evidence="2" id="KW-0456">Lyase</keyword>
<dbReference type="GO" id="GO:0016829">
    <property type="term" value="F:lyase activity"/>
    <property type="evidence" value="ECO:0007669"/>
    <property type="project" value="UniProtKB-KW"/>
</dbReference>
<protein>
    <submittedName>
        <fullName evidence="2">Isocitrate lyase/phosphoenolpyruvate mutase family protein</fullName>
    </submittedName>
</protein>
<dbReference type="EMBL" id="JAKRKC020000001">
    <property type="protein sequence ID" value="MCK2212400.1"/>
    <property type="molecule type" value="Genomic_DNA"/>
</dbReference>
<dbReference type="Proteomes" id="UP001317259">
    <property type="component" value="Unassembled WGS sequence"/>
</dbReference>
<evidence type="ECO:0000313" key="2">
    <source>
        <dbReference type="EMBL" id="MCK2212400.1"/>
    </source>
</evidence>
<dbReference type="PANTHER" id="PTHR42905">
    <property type="entry name" value="PHOSPHOENOLPYRUVATE CARBOXYLASE"/>
    <property type="match status" value="1"/>
</dbReference>
<name>A0ABT0FK08_9ACTN</name>
<evidence type="ECO:0000313" key="3">
    <source>
        <dbReference type="Proteomes" id="UP001317259"/>
    </source>
</evidence>
<proteinExistence type="inferred from homology"/>
<dbReference type="Pfam" id="PF13714">
    <property type="entry name" value="PEP_mutase"/>
    <property type="match status" value="1"/>
</dbReference>
<dbReference type="InterPro" id="IPR015813">
    <property type="entry name" value="Pyrv/PenolPyrv_kinase-like_dom"/>
</dbReference>
<evidence type="ECO:0000256" key="1">
    <source>
        <dbReference type="ARBA" id="ARBA00038455"/>
    </source>
</evidence>
<comment type="caution">
    <text evidence="2">The sequence shown here is derived from an EMBL/GenBank/DDBJ whole genome shotgun (WGS) entry which is preliminary data.</text>
</comment>
<dbReference type="InterPro" id="IPR040442">
    <property type="entry name" value="Pyrv_kinase-like_dom_sf"/>
</dbReference>
<dbReference type="InterPro" id="IPR039556">
    <property type="entry name" value="ICL/PEPM"/>
</dbReference>
<accession>A0ABT0FK08</accession>
<reference evidence="2 3" key="1">
    <citation type="submission" date="2022-04" db="EMBL/GenBank/DDBJ databases">
        <title>Genome draft of Actinomadura sp. ATCC 31491.</title>
        <authorList>
            <person name="Shi X."/>
            <person name="Du Y."/>
        </authorList>
    </citation>
    <scope>NUCLEOTIDE SEQUENCE [LARGE SCALE GENOMIC DNA]</scope>
    <source>
        <strain evidence="2 3">ATCC 31491</strain>
    </source>
</reference>
<dbReference type="Gene3D" id="3.20.20.60">
    <property type="entry name" value="Phosphoenolpyruvate-binding domains"/>
    <property type="match status" value="1"/>
</dbReference>
<keyword evidence="3" id="KW-1185">Reference proteome</keyword>
<gene>
    <name evidence="2" type="ORF">MF672_001085</name>
</gene>
<dbReference type="PANTHER" id="PTHR42905:SF7">
    <property type="entry name" value="PHOSPHOENOLPYRUVATE PHOSPHOMUTASE"/>
    <property type="match status" value="1"/>
</dbReference>
<dbReference type="SUPFAM" id="SSF51621">
    <property type="entry name" value="Phosphoenolpyruvate/pyruvate domain"/>
    <property type="match status" value="1"/>
</dbReference>
<organism evidence="2 3">
    <name type="scientific">Actinomadura luzonensis</name>
    <dbReference type="NCBI Taxonomy" id="2805427"/>
    <lineage>
        <taxon>Bacteria</taxon>
        <taxon>Bacillati</taxon>
        <taxon>Actinomycetota</taxon>
        <taxon>Actinomycetes</taxon>
        <taxon>Streptosporangiales</taxon>
        <taxon>Thermomonosporaceae</taxon>
        <taxon>Actinomadura</taxon>
    </lineage>
</organism>
<dbReference type="CDD" id="cd00377">
    <property type="entry name" value="ICL_PEPM"/>
    <property type="match status" value="1"/>
</dbReference>
<comment type="similarity">
    <text evidence="1">Belongs to the isocitrate lyase/PEP mutase superfamily. PEP mutase family.</text>
</comment>